<dbReference type="Proteomes" id="UP000570514">
    <property type="component" value="Unassembled WGS sequence"/>
</dbReference>
<feature type="transmembrane region" description="Helical" evidence="1">
    <location>
        <begin position="92"/>
        <end position="111"/>
    </location>
</feature>
<feature type="transmembrane region" description="Helical" evidence="1">
    <location>
        <begin position="230"/>
        <end position="249"/>
    </location>
</feature>
<feature type="transmembrane region" description="Helical" evidence="1">
    <location>
        <begin position="156"/>
        <end position="178"/>
    </location>
</feature>
<evidence type="ECO:0000256" key="1">
    <source>
        <dbReference type="SAM" id="Phobius"/>
    </source>
</evidence>
<feature type="transmembrane region" description="Helical" evidence="1">
    <location>
        <begin position="33"/>
        <end position="53"/>
    </location>
</feature>
<keyword evidence="1" id="KW-0472">Membrane</keyword>
<gene>
    <name evidence="2" type="ORF">FHS83_003428</name>
</gene>
<dbReference type="AlphaFoldDB" id="A0A846N508"/>
<evidence type="ECO:0000313" key="3">
    <source>
        <dbReference type="Proteomes" id="UP000570514"/>
    </source>
</evidence>
<dbReference type="EMBL" id="JAASRM010000001">
    <property type="protein sequence ID" value="NIK90110.1"/>
    <property type="molecule type" value="Genomic_DNA"/>
</dbReference>
<feature type="transmembrane region" description="Helical" evidence="1">
    <location>
        <begin position="60"/>
        <end position="80"/>
    </location>
</feature>
<proteinExistence type="predicted"/>
<accession>A0A846N508</accession>
<evidence type="ECO:0000313" key="2">
    <source>
        <dbReference type="EMBL" id="NIK90110.1"/>
    </source>
</evidence>
<feature type="transmembrane region" description="Helical" evidence="1">
    <location>
        <begin position="198"/>
        <end position="218"/>
    </location>
</feature>
<keyword evidence="1" id="KW-0812">Transmembrane</keyword>
<keyword evidence="3" id="KW-1185">Reference proteome</keyword>
<keyword evidence="1" id="KW-1133">Transmembrane helix</keyword>
<comment type="caution">
    <text evidence="2">The sequence shown here is derived from an EMBL/GenBank/DDBJ whole genome shotgun (WGS) entry which is preliminary data.</text>
</comment>
<name>A0A846N508_9PROT</name>
<dbReference type="RefSeq" id="WP_167084394.1">
    <property type="nucleotide sequence ID" value="NZ_BAAADC010000001.1"/>
</dbReference>
<reference evidence="2 3" key="1">
    <citation type="submission" date="2020-03" db="EMBL/GenBank/DDBJ databases">
        <title>Genomic Encyclopedia of Type Strains, Phase IV (KMG-IV): sequencing the most valuable type-strain genomes for metagenomic binning, comparative biology and taxonomic classification.</title>
        <authorList>
            <person name="Goeker M."/>
        </authorList>
    </citation>
    <scope>NUCLEOTIDE SEQUENCE [LARGE SCALE GENOMIC DNA]</scope>
    <source>
        <strain evidence="2 3">DSM 19867</strain>
    </source>
</reference>
<protein>
    <submittedName>
        <fullName evidence="2">Uncharacterized protein</fullName>
    </submittedName>
</protein>
<organism evidence="2 3">
    <name type="scientific">Rhizomicrobium palustre</name>
    <dbReference type="NCBI Taxonomy" id="189966"/>
    <lineage>
        <taxon>Bacteria</taxon>
        <taxon>Pseudomonadati</taxon>
        <taxon>Pseudomonadota</taxon>
        <taxon>Alphaproteobacteria</taxon>
        <taxon>Micropepsales</taxon>
        <taxon>Micropepsaceae</taxon>
        <taxon>Rhizomicrobium</taxon>
    </lineage>
</organism>
<feature type="transmembrane region" description="Helical" evidence="1">
    <location>
        <begin position="255"/>
        <end position="276"/>
    </location>
</feature>
<sequence>MSFLRATGPFAAVSFIAVIMGAITAHLHGVGPALIALNLAAWVIGLSAAFALSKASPQTALPLAILATAALATTLASPGMEGVHRWIGLGPLKLNAAEAVLPLALVALASLTTNSRARLLLPAAIAVLLAKQPDASQACAFTGGALALVLTTAQPVILRALTIVAMIAAATLACLLPDPLAPVPYVEGIIGLAAQSSPILAALTVLALAAIPLLIANAARSSNTPAPYRLGALSLAIYFALASIASALGAFPVPLIGIGLSPILGFWLGIGFLTALKKN</sequence>
<feature type="transmembrane region" description="Helical" evidence="1">
    <location>
        <begin position="7"/>
        <end position="27"/>
    </location>
</feature>